<feature type="compositionally biased region" description="Basic and acidic residues" evidence="1">
    <location>
        <begin position="749"/>
        <end position="762"/>
    </location>
</feature>
<dbReference type="Proteomes" id="UP001500886">
    <property type="component" value="Unassembled WGS sequence"/>
</dbReference>
<protein>
    <submittedName>
        <fullName evidence="3">DUF6049 family protein</fullName>
    </submittedName>
</protein>
<dbReference type="RefSeq" id="WP_344433019.1">
    <property type="nucleotide sequence ID" value="NZ_BAAASL010000002.1"/>
</dbReference>
<feature type="transmembrane region" description="Helical" evidence="2">
    <location>
        <begin position="25"/>
        <end position="44"/>
    </location>
</feature>
<keyword evidence="2" id="KW-0812">Transmembrane</keyword>
<evidence type="ECO:0000256" key="2">
    <source>
        <dbReference type="SAM" id="Phobius"/>
    </source>
</evidence>
<evidence type="ECO:0000313" key="4">
    <source>
        <dbReference type="Proteomes" id="UP001500886"/>
    </source>
</evidence>
<feature type="transmembrane region" description="Helical" evidence="2">
    <location>
        <begin position="695"/>
        <end position="716"/>
    </location>
</feature>
<evidence type="ECO:0000256" key="1">
    <source>
        <dbReference type="SAM" id="MobiDB-lite"/>
    </source>
</evidence>
<keyword evidence="2" id="KW-1133">Transmembrane helix</keyword>
<gene>
    <name evidence="3" type="ORF">GCM10010315_05640</name>
</gene>
<accession>A0ABN3TJY5</accession>
<dbReference type="EMBL" id="BAAASL010000002">
    <property type="protein sequence ID" value="GAA2708715.1"/>
    <property type="molecule type" value="Genomic_DNA"/>
</dbReference>
<dbReference type="Pfam" id="PF19516">
    <property type="entry name" value="DUF6049"/>
    <property type="match status" value="1"/>
</dbReference>
<reference evidence="3 4" key="1">
    <citation type="journal article" date="2019" name="Int. J. Syst. Evol. Microbiol.">
        <title>The Global Catalogue of Microorganisms (GCM) 10K type strain sequencing project: providing services to taxonomists for standard genome sequencing and annotation.</title>
        <authorList>
            <consortium name="The Broad Institute Genomics Platform"/>
            <consortium name="The Broad Institute Genome Sequencing Center for Infectious Disease"/>
            <person name="Wu L."/>
            <person name="Ma J."/>
        </authorList>
    </citation>
    <scope>NUCLEOTIDE SEQUENCE [LARGE SCALE GENOMIC DNA]</scope>
    <source>
        <strain evidence="3 4">JCM 4542</strain>
    </source>
</reference>
<dbReference type="InterPro" id="IPR046112">
    <property type="entry name" value="DUF6049"/>
</dbReference>
<feature type="compositionally biased region" description="Gly residues" evidence="1">
    <location>
        <begin position="728"/>
        <end position="748"/>
    </location>
</feature>
<feature type="region of interest" description="Disordered" evidence="1">
    <location>
        <begin position="724"/>
        <end position="791"/>
    </location>
</feature>
<keyword evidence="4" id="KW-1185">Reference proteome</keyword>
<proteinExistence type="predicted"/>
<feature type="region of interest" description="Disordered" evidence="1">
    <location>
        <begin position="120"/>
        <end position="144"/>
    </location>
</feature>
<sequence length="791" mass="82556">MAEAAEVQEALYGTRPAPAFRRSRWAVLVLTGLLVALGLGQLPAAPAARAAETGGTSAVDVSVDSLAPVAPKQDDTLVVSGHVTNNSRSTITGAHVGLRVGPQVTTRSDIDAIGDQAPFSSSDGSEVGGNHTQKIDSLPPGTSRDFTLNVPAKDLDLGKDGVYQLGVTLSGQSGGQPYERVLGIQRTLLPWQPSGTDGKKTRLTFMWPLISATHLTARTESDQQQTPVFPNDDLAAELAPGGRLQQLVALGKNLPVTWVIDPDLLATVEAMTKSYHVSGRNGQENTPGHGQAVAKQWLNQLQQAVADHQVVALPFGDPDIASLAHRGKDVSGALSHLQSATELASTTVDTILGVKPRTDFAWPVDGAVDSSIVDVATSAGAHNVIARSDSLREPVPYAPTAARQIGGGNTAIVADARLSTAFQGDMIRAEDASLAVQRFLAQSLVVTKQAPDNERSIVVAPQRMPTASQAQAMATALGGLADGRWSQAADLGAAAAFQPDPAAGRHVPGPGSYPDALRAQELPTEAFEAIQRTQNTLDSFKVILTAQDRVVTPFGSAIMREISTSWRGDPQGAAAFRDAVQSYLDQLTRQVQLIKKSDATLSGRSATIPVTVHNGLLQGVRGLKLVLTSSQPNRLKIDASQPVEVGGGRQQTVKFETRANANGPVQVTARLYAEDGQPYGEPIRFTVHVTSITPMVLLVIAGGVLLLVLAGLRIYLQRRKRAAARGTAGDGPGQDGGPDAGGEGPGGDRPGDGESGEGKAGDGEPEQPGDPAAETGARNGEPSGPGEKVER</sequence>
<organism evidence="3 4">
    <name type="scientific">Streptomyces luteosporeus</name>
    <dbReference type="NCBI Taxonomy" id="173856"/>
    <lineage>
        <taxon>Bacteria</taxon>
        <taxon>Bacillati</taxon>
        <taxon>Actinomycetota</taxon>
        <taxon>Actinomycetes</taxon>
        <taxon>Kitasatosporales</taxon>
        <taxon>Streptomycetaceae</taxon>
        <taxon>Streptomyces</taxon>
    </lineage>
</organism>
<keyword evidence="2" id="KW-0472">Membrane</keyword>
<name>A0ABN3TJY5_9ACTN</name>
<evidence type="ECO:0000313" key="3">
    <source>
        <dbReference type="EMBL" id="GAA2708715.1"/>
    </source>
</evidence>
<comment type="caution">
    <text evidence="3">The sequence shown here is derived from an EMBL/GenBank/DDBJ whole genome shotgun (WGS) entry which is preliminary data.</text>
</comment>